<comment type="caution">
    <text evidence="1">The sequence shown here is derived from an EMBL/GenBank/DDBJ whole genome shotgun (WGS) entry which is preliminary data.</text>
</comment>
<gene>
    <name evidence="1" type="ORF">N658DRAFT_498351</name>
</gene>
<dbReference type="EMBL" id="MU863649">
    <property type="protein sequence ID" value="KAK4099426.1"/>
    <property type="molecule type" value="Genomic_DNA"/>
</dbReference>
<sequence>MSAVAQLAFTCRSACILIFLERLPGSAPFEPRLCISTFLHKPNGVNEASAADRATITQGPVNFFAWKGQPRTGSNTDH</sequence>
<dbReference type="AlphaFoldDB" id="A0AAN6PYH3"/>
<evidence type="ECO:0000313" key="1">
    <source>
        <dbReference type="EMBL" id="KAK4099426.1"/>
    </source>
</evidence>
<reference evidence="1" key="1">
    <citation type="journal article" date="2023" name="Mol. Phylogenet. Evol.">
        <title>Genome-scale phylogeny and comparative genomics of the fungal order Sordariales.</title>
        <authorList>
            <person name="Hensen N."/>
            <person name="Bonometti L."/>
            <person name="Westerberg I."/>
            <person name="Brannstrom I.O."/>
            <person name="Guillou S."/>
            <person name="Cros-Aarteil S."/>
            <person name="Calhoun S."/>
            <person name="Haridas S."/>
            <person name="Kuo A."/>
            <person name="Mondo S."/>
            <person name="Pangilinan J."/>
            <person name="Riley R."/>
            <person name="LaButti K."/>
            <person name="Andreopoulos B."/>
            <person name="Lipzen A."/>
            <person name="Chen C."/>
            <person name="Yan M."/>
            <person name="Daum C."/>
            <person name="Ng V."/>
            <person name="Clum A."/>
            <person name="Steindorff A."/>
            <person name="Ohm R.A."/>
            <person name="Martin F."/>
            <person name="Silar P."/>
            <person name="Natvig D.O."/>
            <person name="Lalanne C."/>
            <person name="Gautier V."/>
            <person name="Ament-Velasquez S.L."/>
            <person name="Kruys A."/>
            <person name="Hutchinson M.I."/>
            <person name="Powell A.J."/>
            <person name="Barry K."/>
            <person name="Miller A.N."/>
            <person name="Grigoriev I.V."/>
            <person name="Debuchy R."/>
            <person name="Gladieux P."/>
            <person name="Hiltunen Thoren M."/>
            <person name="Johannesson H."/>
        </authorList>
    </citation>
    <scope>NUCLEOTIDE SEQUENCE</scope>
    <source>
        <strain evidence="1">CBS 757.83</strain>
    </source>
</reference>
<keyword evidence="2" id="KW-1185">Reference proteome</keyword>
<accession>A0AAN6PYH3</accession>
<name>A0AAN6PYH3_9PEZI</name>
<dbReference type="Proteomes" id="UP001305647">
    <property type="component" value="Unassembled WGS sequence"/>
</dbReference>
<proteinExistence type="predicted"/>
<organism evidence="1 2">
    <name type="scientific">Parathielavia hyrcaniae</name>
    <dbReference type="NCBI Taxonomy" id="113614"/>
    <lineage>
        <taxon>Eukaryota</taxon>
        <taxon>Fungi</taxon>
        <taxon>Dikarya</taxon>
        <taxon>Ascomycota</taxon>
        <taxon>Pezizomycotina</taxon>
        <taxon>Sordariomycetes</taxon>
        <taxon>Sordariomycetidae</taxon>
        <taxon>Sordariales</taxon>
        <taxon>Chaetomiaceae</taxon>
        <taxon>Parathielavia</taxon>
    </lineage>
</organism>
<protein>
    <submittedName>
        <fullName evidence="1">Uncharacterized protein</fullName>
    </submittedName>
</protein>
<evidence type="ECO:0000313" key="2">
    <source>
        <dbReference type="Proteomes" id="UP001305647"/>
    </source>
</evidence>
<reference evidence="1" key="2">
    <citation type="submission" date="2023-05" db="EMBL/GenBank/DDBJ databases">
        <authorList>
            <consortium name="Lawrence Berkeley National Laboratory"/>
            <person name="Steindorff A."/>
            <person name="Hensen N."/>
            <person name="Bonometti L."/>
            <person name="Westerberg I."/>
            <person name="Brannstrom I.O."/>
            <person name="Guillou S."/>
            <person name="Cros-Aarteil S."/>
            <person name="Calhoun S."/>
            <person name="Haridas S."/>
            <person name="Kuo A."/>
            <person name="Mondo S."/>
            <person name="Pangilinan J."/>
            <person name="Riley R."/>
            <person name="Labutti K."/>
            <person name="Andreopoulos B."/>
            <person name="Lipzen A."/>
            <person name="Chen C."/>
            <person name="Yanf M."/>
            <person name="Daum C."/>
            <person name="Ng V."/>
            <person name="Clum A."/>
            <person name="Ohm R."/>
            <person name="Martin F."/>
            <person name="Silar P."/>
            <person name="Natvig D."/>
            <person name="Lalanne C."/>
            <person name="Gautier V."/>
            <person name="Ament-Velasquez S.L."/>
            <person name="Kruys A."/>
            <person name="Hutchinson M.I."/>
            <person name="Powell A.J."/>
            <person name="Barry K."/>
            <person name="Miller A.N."/>
            <person name="Grigoriev I.V."/>
            <person name="Debuchy R."/>
            <person name="Gladieux P."/>
            <person name="Thoren M.H."/>
            <person name="Johannesson H."/>
        </authorList>
    </citation>
    <scope>NUCLEOTIDE SEQUENCE</scope>
    <source>
        <strain evidence="1">CBS 757.83</strain>
    </source>
</reference>